<evidence type="ECO:0000313" key="3">
    <source>
        <dbReference type="EMBL" id="RMY10494.1"/>
    </source>
</evidence>
<keyword evidence="1" id="KW-1133">Transmembrane helix</keyword>
<evidence type="ECO:0000313" key="5">
    <source>
        <dbReference type="Proteomes" id="UP000282582"/>
    </source>
</evidence>
<dbReference type="OrthoDB" id="2014201at2759"/>
<dbReference type="InterPro" id="IPR029044">
    <property type="entry name" value="Nucleotide-diphossugar_trans"/>
</dbReference>
<dbReference type="VEuPathDB" id="FungiDB:BTJ68_00410"/>
<keyword evidence="1" id="KW-0472">Membrane</keyword>
<organism evidence="2 4">
    <name type="scientific">Hortaea werneckii</name>
    <name type="common">Black yeast</name>
    <name type="synonym">Cladosporium werneckii</name>
    <dbReference type="NCBI Taxonomy" id="91943"/>
    <lineage>
        <taxon>Eukaryota</taxon>
        <taxon>Fungi</taxon>
        <taxon>Dikarya</taxon>
        <taxon>Ascomycota</taxon>
        <taxon>Pezizomycotina</taxon>
        <taxon>Dothideomycetes</taxon>
        <taxon>Dothideomycetidae</taxon>
        <taxon>Mycosphaerellales</taxon>
        <taxon>Teratosphaeriaceae</taxon>
        <taxon>Hortaea</taxon>
    </lineage>
</organism>
<dbReference type="SUPFAM" id="SSF53448">
    <property type="entry name" value="Nucleotide-diphospho-sugar transferases"/>
    <property type="match status" value="1"/>
</dbReference>
<dbReference type="Proteomes" id="UP000282582">
    <property type="component" value="Unassembled WGS sequence"/>
</dbReference>
<evidence type="ECO:0000256" key="1">
    <source>
        <dbReference type="SAM" id="Phobius"/>
    </source>
</evidence>
<feature type="transmembrane region" description="Helical" evidence="1">
    <location>
        <begin position="50"/>
        <end position="66"/>
    </location>
</feature>
<accession>A0A3M6X2C6</accession>
<proteinExistence type="predicted"/>
<dbReference type="PANTHER" id="PTHR11183">
    <property type="entry name" value="GLYCOGENIN SUBFAMILY MEMBER"/>
    <property type="match status" value="1"/>
</dbReference>
<dbReference type="AlphaFoldDB" id="A0A3M6X2C6"/>
<name>A0A3M6X2C6_HORWE</name>
<dbReference type="EMBL" id="QWIJ01000263">
    <property type="protein sequence ID" value="RMX84750.1"/>
    <property type="molecule type" value="Genomic_DNA"/>
</dbReference>
<keyword evidence="1" id="KW-0812">Transmembrane</keyword>
<sequence length="401" mass="46955">MSRRTPHQYGQARMPGDIWDKSEDDWGMPVNRRNTSLDLPIWSPRRHRRSWPYLGFGLLVLIWWMWPASTAVDWSRYAYVTYATNDANMCNAFMMFESLHRLGSKADRVLLHNPQWIDRAQGGMDRNAQLMSLAAKRYNVKLRPARLLDERGEHTEVTSDGISTWDTSVTKLRAFELTEYDRVLHIDSDSTILQHMDELFLAPKAPIAMPRAYWTDEIVGRWPLTSLMMLIEPNPLELRGMLDTLRSWWMDQSPDKTHGYDMELLNQRFGASAMVLPHRPYALLTSEFRNTDHSAYLGTINAPAPMRNRWDPDAVLKEAKLVHFSDWPLPKPWVMWPHDAVTEIQPNCTKMGSDSYQYSCREREIWKDLYNDFRKRRKDHCRLLSATAPNWPSWKKTVGAE</sequence>
<evidence type="ECO:0000313" key="4">
    <source>
        <dbReference type="Proteomes" id="UP000281245"/>
    </source>
</evidence>
<dbReference type="InterPro" id="IPR050587">
    <property type="entry name" value="GNT1/Glycosyltrans_8"/>
</dbReference>
<dbReference type="Proteomes" id="UP000281245">
    <property type="component" value="Unassembled WGS sequence"/>
</dbReference>
<evidence type="ECO:0000313" key="2">
    <source>
        <dbReference type="EMBL" id="RMX84750.1"/>
    </source>
</evidence>
<comment type="caution">
    <text evidence="2">The sequence shown here is derived from an EMBL/GenBank/DDBJ whole genome shotgun (WGS) entry which is preliminary data.</text>
</comment>
<evidence type="ECO:0008006" key="6">
    <source>
        <dbReference type="Google" id="ProtNLM"/>
    </source>
</evidence>
<protein>
    <recommendedName>
        <fullName evidence="6">Glucose N-acetyltransferase 1</fullName>
    </recommendedName>
</protein>
<dbReference type="EMBL" id="QWIK01000214">
    <property type="protein sequence ID" value="RMY10494.1"/>
    <property type="molecule type" value="Genomic_DNA"/>
</dbReference>
<dbReference type="Gene3D" id="3.90.550.10">
    <property type="entry name" value="Spore Coat Polysaccharide Biosynthesis Protein SpsA, Chain A"/>
    <property type="match status" value="1"/>
</dbReference>
<reference evidence="4 5" key="1">
    <citation type="journal article" date="2018" name="BMC Genomics">
        <title>Genomic evidence for intraspecific hybridization in a clonal and extremely halotolerant yeast.</title>
        <authorList>
            <person name="Gostincar C."/>
            <person name="Stajich J.E."/>
            <person name="Zupancic J."/>
            <person name="Zalar P."/>
            <person name="Gunde-Cimerman N."/>
        </authorList>
    </citation>
    <scope>NUCLEOTIDE SEQUENCE [LARGE SCALE GENOMIC DNA]</scope>
    <source>
        <strain evidence="3 5">EXF-6654</strain>
        <strain evidence="2 4">EXF-6656</strain>
    </source>
</reference>
<gene>
    <name evidence="3" type="ORF">D0868_03670</name>
    <name evidence="2" type="ORF">D0869_04338</name>
</gene>